<dbReference type="EMBL" id="MKHE01000012">
    <property type="protein sequence ID" value="OWK09860.1"/>
    <property type="molecule type" value="Genomic_DNA"/>
</dbReference>
<sequence length="14" mass="1751">MAMQKNIMKMHKYP</sequence>
<keyword evidence="2" id="KW-1185">Reference proteome</keyword>
<comment type="caution">
    <text evidence="1">The sequence shown here is derived from an EMBL/GenBank/DDBJ whole genome shotgun (WGS) entry which is preliminary data.</text>
</comment>
<evidence type="ECO:0000313" key="2">
    <source>
        <dbReference type="Proteomes" id="UP000242450"/>
    </source>
</evidence>
<dbReference type="Proteomes" id="UP000242450">
    <property type="component" value="Chromosome 12"/>
</dbReference>
<proteinExistence type="predicted"/>
<name>A0A212CV34_CEREH</name>
<reference evidence="1 2" key="1">
    <citation type="journal article" date="2018" name="Mol. Genet. Genomics">
        <title>The red deer Cervus elaphus genome CerEla1.0: sequencing, annotating, genes, and chromosomes.</title>
        <authorList>
            <person name="Bana N.A."/>
            <person name="Nyiri A."/>
            <person name="Nagy J."/>
            <person name="Frank K."/>
            <person name="Nagy T."/>
            <person name="Steger V."/>
            <person name="Schiller M."/>
            <person name="Lakatos P."/>
            <person name="Sugar L."/>
            <person name="Horn P."/>
            <person name="Barta E."/>
            <person name="Orosz L."/>
        </authorList>
    </citation>
    <scope>NUCLEOTIDE SEQUENCE [LARGE SCALE GENOMIC DNA]</scope>
    <source>
        <strain evidence="1">Hungarian</strain>
    </source>
</reference>
<accession>A0A212CV34</accession>
<protein>
    <submittedName>
        <fullName evidence="1">Uncharacterized protein</fullName>
    </submittedName>
</protein>
<gene>
    <name evidence="1" type="ORF">Celaphus_00006256</name>
</gene>
<organism evidence="1 2">
    <name type="scientific">Cervus elaphus hippelaphus</name>
    <name type="common">European red deer</name>
    <dbReference type="NCBI Taxonomy" id="46360"/>
    <lineage>
        <taxon>Eukaryota</taxon>
        <taxon>Metazoa</taxon>
        <taxon>Chordata</taxon>
        <taxon>Craniata</taxon>
        <taxon>Vertebrata</taxon>
        <taxon>Euteleostomi</taxon>
        <taxon>Mammalia</taxon>
        <taxon>Eutheria</taxon>
        <taxon>Laurasiatheria</taxon>
        <taxon>Artiodactyla</taxon>
        <taxon>Ruminantia</taxon>
        <taxon>Pecora</taxon>
        <taxon>Cervidae</taxon>
        <taxon>Cervinae</taxon>
        <taxon>Cervus</taxon>
    </lineage>
</organism>
<evidence type="ECO:0000313" key="1">
    <source>
        <dbReference type="EMBL" id="OWK09860.1"/>
    </source>
</evidence>